<keyword evidence="3" id="KW-0597">Phosphoprotein</keyword>
<evidence type="ECO:0000313" key="5">
    <source>
        <dbReference type="EMBL" id="SDE72526.1"/>
    </source>
</evidence>
<evidence type="ECO:0000259" key="4">
    <source>
        <dbReference type="PROSITE" id="PS50109"/>
    </source>
</evidence>
<gene>
    <name evidence="5" type="ORF">SAMN05421855_102418</name>
</gene>
<dbReference type="InterPro" id="IPR036097">
    <property type="entry name" value="HisK_dim/P_sf"/>
</dbReference>
<dbReference type="SUPFAM" id="SSF55781">
    <property type="entry name" value="GAF domain-like"/>
    <property type="match status" value="1"/>
</dbReference>
<dbReference type="SMART" id="SM00387">
    <property type="entry name" value="HATPase_c"/>
    <property type="match status" value="1"/>
</dbReference>
<dbReference type="Proteomes" id="UP000199321">
    <property type="component" value="Unassembled WGS sequence"/>
</dbReference>
<evidence type="ECO:0000256" key="3">
    <source>
        <dbReference type="ARBA" id="ARBA00022553"/>
    </source>
</evidence>
<dbReference type="InterPro" id="IPR003594">
    <property type="entry name" value="HATPase_dom"/>
</dbReference>
<dbReference type="Pfam" id="PF02518">
    <property type="entry name" value="HATPase_c"/>
    <property type="match status" value="1"/>
</dbReference>
<accession>A0A1G7F9I9</accession>
<feature type="domain" description="Histidine kinase" evidence="4">
    <location>
        <begin position="187"/>
        <end position="398"/>
    </location>
</feature>
<dbReference type="PANTHER" id="PTHR43102:SF2">
    <property type="entry name" value="GAF DOMAIN-CONTAINING PROTEIN"/>
    <property type="match status" value="1"/>
</dbReference>
<proteinExistence type="predicted"/>
<dbReference type="InterPro" id="IPR003661">
    <property type="entry name" value="HisK_dim/P_dom"/>
</dbReference>
<evidence type="ECO:0000313" key="6">
    <source>
        <dbReference type="Proteomes" id="UP000199321"/>
    </source>
</evidence>
<dbReference type="Pfam" id="PF01590">
    <property type="entry name" value="GAF"/>
    <property type="match status" value="1"/>
</dbReference>
<evidence type="ECO:0000256" key="2">
    <source>
        <dbReference type="ARBA" id="ARBA00012438"/>
    </source>
</evidence>
<dbReference type="OrthoDB" id="9781208at2"/>
<dbReference type="SMART" id="SM00065">
    <property type="entry name" value="GAF"/>
    <property type="match status" value="1"/>
</dbReference>
<keyword evidence="6" id="KW-1185">Reference proteome</keyword>
<reference evidence="5 6" key="1">
    <citation type="submission" date="2016-10" db="EMBL/GenBank/DDBJ databases">
        <authorList>
            <person name="de Groot N.N."/>
        </authorList>
    </citation>
    <scope>NUCLEOTIDE SEQUENCE [LARGE SCALE GENOMIC DNA]</scope>
    <source>
        <strain evidence="5 6">DSM 16195</strain>
    </source>
</reference>
<dbReference type="Pfam" id="PF00512">
    <property type="entry name" value="HisKA"/>
    <property type="match status" value="1"/>
</dbReference>
<dbReference type="InterPro" id="IPR004358">
    <property type="entry name" value="Sig_transdc_His_kin-like_C"/>
</dbReference>
<dbReference type="Gene3D" id="3.30.565.10">
    <property type="entry name" value="Histidine kinase-like ATPase, C-terminal domain"/>
    <property type="match status" value="1"/>
</dbReference>
<dbReference type="GO" id="GO:0000155">
    <property type="term" value="F:phosphorelay sensor kinase activity"/>
    <property type="evidence" value="ECO:0007669"/>
    <property type="project" value="InterPro"/>
</dbReference>
<dbReference type="RefSeq" id="WP_093142903.1">
    <property type="nucleotide sequence ID" value="NZ_BMWO01000002.1"/>
</dbReference>
<dbReference type="Gene3D" id="3.30.450.40">
    <property type="match status" value="1"/>
</dbReference>
<comment type="catalytic activity">
    <reaction evidence="1">
        <text>ATP + protein L-histidine = ADP + protein N-phospho-L-histidine.</text>
        <dbReference type="EC" id="2.7.13.3"/>
    </reaction>
</comment>
<dbReference type="InterPro" id="IPR029016">
    <property type="entry name" value="GAF-like_dom_sf"/>
</dbReference>
<dbReference type="PRINTS" id="PR00344">
    <property type="entry name" value="BCTRLSENSOR"/>
</dbReference>
<dbReference type="STRING" id="227084.SAMN05421855_102418"/>
<dbReference type="CDD" id="cd00075">
    <property type="entry name" value="HATPase"/>
    <property type="match status" value="1"/>
</dbReference>
<protein>
    <recommendedName>
        <fullName evidence="2">histidine kinase</fullName>
        <ecNumber evidence="2">2.7.13.3</ecNumber>
    </recommendedName>
</protein>
<dbReference type="Gene3D" id="1.10.287.130">
    <property type="match status" value="1"/>
</dbReference>
<dbReference type="InterPro" id="IPR003018">
    <property type="entry name" value="GAF"/>
</dbReference>
<organism evidence="5 6">
    <name type="scientific">Ulvibacter litoralis</name>
    <dbReference type="NCBI Taxonomy" id="227084"/>
    <lineage>
        <taxon>Bacteria</taxon>
        <taxon>Pseudomonadati</taxon>
        <taxon>Bacteroidota</taxon>
        <taxon>Flavobacteriia</taxon>
        <taxon>Flavobacteriales</taxon>
        <taxon>Flavobacteriaceae</taxon>
        <taxon>Ulvibacter</taxon>
    </lineage>
</organism>
<dbReference type="PANTHER" id="PTHR43102">
    <property type="entry name" value="SLR1143 PROTEIN"/>
    <property type="match status" value="1"/>
</dbReference>
<dbReference type="InterPro" id="IPR005467">
    <property type="entry name" value="His_kinase_dom"/>
</dbReference>
<dbReference type="PROSITE" id="PS50109">
    <property type="entry name" value="HIS_KIN"/>
    <property type="match status" value="1"/>
</dbReference>
<dbReference type="EC" id="2.7.13.3" evidence="2"/>
<dbReference type="AlphaFoldDB" id="A0A1G7F9I9"/>
<evidence type="ECO:0000256" key="1">
    <source>
        <dbReference type="ARBA" id="ARBA00000085"/>
    </source>
</evidence>
<sequence>MIPPKKPTNEIERLAEVKQYNLLDTLPEKDFDNITSLLASICEVPISLITLLDSDRNFLKSHFGIAIKESPRDLSLCAHAILQEKEVFIIEDTRKDERFKDNPILQKFGTVFYAGAPLINKNGYPLGTLCIYDTKPRKLSYKQIKSIILLSKQVVNLFELHSKNNALLEYQIEQQKRNERLHQFAHLVSHDLKSPLANITSLTRLLRDENEGNLNEDSLQYLEYIEESSLTLKNYITGILDFYNAGELLDIKKEDIAFSDLFNEIKEMLVLDNIHFTYPNVGTIKNVNKAALTQIILNLVDNALKYNDKEQLIVNISYSESPAFHKFIIKDNGIGVNEDIQEDIFEMFKTSGTKDRNGNVGTGIGLATVYSLVTKLGGQIWLDSEINKGSTFTFTLKK</sequence>
<dbReference type="InterPro" id="IPR036890">
    <property type="entry name" value="HATPase_C_sf"/>
</dbReference>
<dbReference type="SUPFAM" id="SSF55874">
    <property type="entry name" value="ATPase domain of HSP90 chaperone/DNA topoisomerase II/histidine kinase"/>
    <property type="match status" value="1"/>
</dbReference>
<dbReference type="SUPFAM" id="SSF47384">
    <property type="entry name" value="Homodimeric domain of signal transducing histidine kinase"/>
    <property type="match status" value="1"/>
</dbReference>
<dbReference type="CDD" id="cd00082">
    <property type="entry name" value="HisKA"/>
    <property type="match status" value="1"/>
</dbReference>
<dbReference type="SMART" id="SM00388">
    <property type="entry name" value="HisKA"/>
    <property type="match status" value="1"/>
</dbReference>
<dbReference type="EMBL" id="FNBA01000002">
    <property type="protein sequence ID" value="SDE72526.1"/>
    <property type="molecule type" value="Genomic_DNA"/>
</dbReference>
<name>A0A1G7F9I9_9FLAO</name>